<keyword evidence="3" id="KW-1185">Reference proteome</keyword>
<reference evidence="2 3" key="1">
    <citation type="submission" date="2015-11" db="EMBL/GenBank/DDBJ databases">
        <title>Genomic analysis of 38 Legionella species identifies large and diverse effector repertoires.</title>
        <authorList>
            <person name="Burstein D."/>
            <person name="Amaro F."/>
            <person name="Zusman T."/>
            <person name="Lifshitz Z."/>
            <person name="Cohen O."/>
            <person name="Gilbert J.A."/>
            <person name="Pupko T."/>
            <person name="Shuman H.A."/>
            <person name="Segal G."/>
        </authorList>
    </citation>
    <scope>NUCLEOTIDE SEQUENCE [LARGE SCALE GENOMIC DNA]</scope>
    <source>
        <strain evidence="2 3">ATCC 51914</strain>
    </source>
</reference>
<organism evidence="2 3">
    <name type="scientific">Legionella waltersii</name>
    <dbReference type="NCBI Taxonomy" id="66969"/>
    <lineage>
        <taxon>Bacteria</taxon>
        <taxon>Pseudomonadati</taxon>
        <taxon>Pseudomonadota</taxon>
        <taxon>Gammaproteobacteria</taxon>
        <taxon>Legionellales</taxon>
        <taxon>Legionellaceae</taxon>
        <taxon>Legionella</taxon>
    </lineage>
</organism>
<name>A0A0W1AMU1_9GAMM</name>
<evidence type="ECO:0000313" key="2">
    <source>
        <dbReference type="EMBL" id="KTD82606.1"/>
    </source>
</evidence>
<evidence type="ECO:0000313" key="3">
    <source>
        <dbReference type="Proteomes" id="UP000054729"/>
    </source>
</evidence>
<comment type="caution">
    <text evidence="2">The sequence shown here is derived from an EMBL/GenBank/DDBJ whole genome shotgun (WGS) entry which is preliminary data.</text>
</comment>
<dbReference type="Proteomes" id="UP000054729">
    <property type="component" value="Unassembled WGS sequence"/>
</dbReference>
<dbReference type="Gene3D" id="1.10.287.110">
    <property type="entry name" value="DnaJ domain"/>
    <property type="match status" value="1"/>
</dbReference>
<evidence type="ECO:0008006" key="4">
    <source>
        <dbReference type="Google" id="ProtNLM"/>
    </source>
</evidence>
<proteinExistence type="predicted"/>
<dbReference type="SUPFAM" id="SSF46565">
    <property type="entry name" value="Chaperone J-domain"/>
    <property type="match status" value="1"/>
</dbReference>
<accession>A0A0W1AMU1</accession>
<dbReference type="InterPro" id="IPR036869">
    <property type="entry name" value="J_dom_sf"/>
</dbReference>
<protein>
    <recommendedName>
        <fullName evidence="4">J domain-containing protein</fullName>
    </recommendedName>
</protein>
<dbReference type="EMBL" id="LNZB01000009">
    <property type="protein sequence ID" value="KTD82606.1"/>
    <property type="molecule type" value="Genomic_DNA"/>
</dbReference>
<evidence type="ECO:0000256" key="1">
    <source>
        <dbReference type="ARBA" id="ARBA00023186"/>
    </source>
</evidence>
<dbReference type="PATRIC" id="fig|66969.6.peg.572"/>
<keyword evidence="1" id="KW-0143">Chaperone</keyword>
<dbReference type="AlphaFoldDB" id="A0A0W1AMU1"/>
<gene>
    <name evidence="2" type="ORF">Lwal_0535</name>
</gene>
<dbReference type="STRING" id="66969.Lwal_0535"/>
<sequence>MQKLKIHPDLGGLHWNAVLVNEAYAVLSNPEKRREYDKRLVGQFSKEVPDTPRTLEDKSSMAILQSPRAKQDSIQNYCLFCKTPYLNQRGYTDVENCFECGSPLWSNQNDLEMAHHKRLVDRKNIEGFVNYYTYWPEIPCIGKINDISPNGICFITERMLDLRSIIKLDNAECRAIAQVTHCDLNSQDKRIAFAIGAKFLTVRFQNPKGRFLSVDV</sequence>